<reference evidence="3 4" key="1">
    <citation type="submission" date="2018-07" db="EMBL/GenBank/DDBJ databases">
        <title>Genome analysis of Runella aurantiaca.</title>
        <authorList>
            <person name="Yang X."/>
        </authorList>
    </citation>
    <scope>NUCLEOTIDE SEQUENCE [LARGE SCALE GENOMIC DNA]</scope>
    <source>
        <strain evidence="3 4">YX9</strain>
    </source>
</reference>
<dbReference type="OrthoDB" id="9805366at2"/>
<proteinExistence type="predicted"/>
<dbReference type="Proteomes" id="UP000253141">
    <property type="component" value="Unassembled WGS sequence"/>
</dbReference>
<evidence type="ECO:0008006" key="5">
    <source>
        <dbReference type="Google" id="ProtNLM"/>
    </source>
</evidence>
<evidence type="ECO:0000256" key="1">
    <source>
        <dbReference type="ARBA" id="ARBA00022676"/>
    </source>
</evidence>
<keyword evidence="4" id="KW-1185">Reference proteome</keyword>
<keyword evidence="2" id="KW-0808">Transferase</keyword>
<dbReference type="PANTHER" id="PTHR48043">
    <property type="entry name" value="EG:EG0003.4 PROTEIN-RELATED"/>
    <property type="match status" value="1"/>
</dbReference>
<dbReference type="InterPro" id="IPR050271">
    <property type="entry name" value="UDP-glycosyltransferase"/>
</dbReference>
<dbReference type="EMBL" id="QPIW01000020">
    <property type="protein sequence ID" value="RDB03973.1"/>
    <property type="molecule type" value="Genomic_DNA"/>
</dbReference>
<accession>A0A369I8X9</accession>
<dbReference type="RefSeq" id="WP_114462917.1">
    <property type="nucleotide sequence ID" value="NZ_QPIW01000020.1"/>
</dbReference>
<comment type="caution">
    <text evidence="3">The sequence shown here is derived from an EMBL/GenBank/DDBJ whole genome shotgun (WGS) entry which is preliminary data.</text>
</comment>
<name>A0A369I8X9_9BACT</name>
<evidence type="ECO:0000313" key="3">
    <source>
        <dbReference type="EMBL" id="RDB03973.1"/>
    </source>
</evidence>
<dbReference type="GO" id="GO:0008194">
    <property type="term" value="F:UDP-glycosyltransferase activity"/>
    <property type="evidence" value="ECO:0007669"/>
    <property type="project" value="InterPro"/>
</dbReference>
<organism evidence="3 4">
    <name type="scientific">Runella aurantiaca</name>
    <dbReference type="NCBI Taxonomy" id="2282308"/>
    <lineage>
        <taxon>Bacteria</taxon>
        <taxon>Pseudomonadati</taxon>
        <taxon>Bacteroidota</taxon>
        <taxon>Cytophagia</taxon>
        <taxon>Cytophagales</taxon>
        <taxon>Spirosomataceae</taxon>
        <taxon>Runella</taxon>
    </lineage>
</organism>
<dbReference type="AlphaFoldDB" id="A0A369I8X9"/>
<sequence>MKPRVLILPAAIRSHVLPSLYLADLLADEYEVYYAVTSQVLAEIVVKNGYQAVKNSGYRIGYHMETSFLASKKQKLTYWRLLKAYRTDELYWERKRELDALIDEIRPSAILIDLFVCTDFWVLNPRRSEFKLLFFNPMPSTYRVRDWPSVPDRYLIPRGVPSQPLLHLEKKRKKSPSPTWRGVGVRYWLIQWTIARHRQRIQQLAEALPDYPLALNATVTQVIANVPELILAPLEFEFAPEIRKPNQHYLGLCMREHRQDTELDPVFEQAWEHIVNLRLQQNKVPPLKRDLGRAAVAERLIYCSFGTFHEGADATLLRFVTNLLAVVNELPNVRLVCSVNKYVIETLRARKLLTDRTHFFSRVPQLRVLATADVFITHAGFGSIKESIYYGVPMLAYPLDPHYDQNGNALKIEYHGLGLRGAFAHERVGDLKKKLERLLEEKTFREKVRQFREVIVDEYKEEKIKGAVQSLLVDKYSAVLA</sequence>
<keyword evidence="1" id="KW-0328">Glycosyltransferase</keyword>
<gene>
    <name evidence="3" type="ORF">DVG78_20545</name>
</gene>
<protein>
    <recommendedName>
        <fullName evidence="5">Glycosyl transferase family 28 C-terminal domain-containing protein</fullName>
    </recommendedName>
</protein>
<dbReference type="InterPro" id="IPR002213">
    <property type="entry name" value="UDP_glucos_trans"/>
</dbReference>
<evidence type="ECO:0000313" key="4">
    <source>
        <dbReference type="Proteomes" id="UP000253141"/>
    </source>
</evidence>
<dbReference type="SUPFAM" id="SSF53756">
    <property type="entry name" value="UDP-Glycosyltransferase/glycogen phosphorylase"/>
    <property type="match status" value="1"/>
</dbReference>
<dbReference type="Gene3D" id="3.40.50.2000">
    <property type="entry name" value="Glycogen Phosphorylase B"/>
    <property type="match status" value="2"/>
</dbReference>
<dbReference type="Pfam" id="PF00201">
    <property type="entry name" value="UDPGT"/>
    <property type="match status" value="1"/>
</dbReference>
<evidence type="ECO:0000256" key="2">
    <source>
        <dbReference type="ARBA" id="ARBA00022679"/>
    </source>
</evidence>
<dbReference type="PANTHER" id="PTHR48043:SF145">
    <property type="entry name" value="FI06409P-RELATED"/>
    <property type="match status" value="1"/>
</dbReference>